<dbReference type="EMBL" id="PVEM01000012">
    <property type="protein sequence ID" value="PTD05743.1"/>
    <property type="molecule type" value="Genomic_DNA"/>
</dbReference>
<keyword evidence="3" id="KW-1185">Reference proteome</keyword>
<dbReference type="OMA" id="SCYCYAC"/>
<dbReference type="AlphaFoldDB" id="A0A2T4GQA9"/>
<dbReference type="Proteomes" id="UP000663297">
    <property type="component" value="Chromosome 2"/>
</dbReference>
<reference evidence="1 3" key="1">
    <citation type="submission" date="2018-02" db="EMBL/GenBank/DDBJ databases">
        <title>Fusarium culmorum secondary metabolites in fungal-bacterial-plant interactions.</title>
        <authorList>
            <person name="Schmidt R."/>
        </authorList>
    </citation>
    <scope>NUCLEOTIDE SEQUENCE [LARGE SCALE GENOMIC DNA]</scope>
    <source>
        <strain evidence="1 3">PV</strain>
    </source>
</reference>
<dbReference type="OrthoDB" id="10309312at2759"/>
<organism evidence="1 3">
    <name type="scientific">Fusarium culmorum</name>
    <dbReference type="NCBI Taxonomy" id="5516"/>
    <lineage>
        <taxon>Eukaryota</taxon>
        <taxon>Fungi</taxon>
        <taxon>Dikarya</taxon>
        <taxon>Ascomycota</taxon>
        <taxon>Pezizomycotina</taxon>
        <taxon>Sordariomycetes</taxon>
        <taxon>Hypocreomycetidae</taxon>
        <taxon>Hypocreales</taxon>
        <taxon>Nectriaceae</taxon>
        <taxon>Fusarium</taxon>
    </lineage>
</organism>
<evidence type="ECO:0000313" key="2">
    <source>
        <dbReference type="EMBL" id="QPC61273.1"/>
    </source>
</evidence>
<evidence type="ECO:0000313" key="1">
    <source>
        <dbReference type="EMBL" id="PTD05743.1"/>
    </source>
</evidence>
<dbReference type="Proteomes" id="UP000241587">
    <property type="component" value="Unassembled WGS sequence"/>
</dbReference>
<reference evidence="2" key="2">
    <citation type="submission" date="2020-11" db="EMBL/GenBank/DDBJ databases">
        <title>The chromosome-scale genome resource for two endophytic Fusarium species: F. culmorum and F. pseudograminearum.</title>
        <authorList>
            <person name="Yuan Z."/>
        </authorList>
    </citation>
    <scope>NUCLEOTIDE SEQUENCE</scope>
    <source>
        <strain evidence="2">Class2-1B</strain>
    </source>
</reference>
<gene>
    <name evidence="1" type="ORF">FCULG_00000642</name>
    <name evidence="2" type="ORF">HYE67_003504</name>
</gene>
<protein>
    <submittedName>
        <fullName evidence="1">Uncharacterized protein</fullName>
    </submittedName>
</protein>
<dbReference type="EMBL" id="CP064748">
    <property type="protein sequence ID" value="QPC61273.1"/>
    <property type="molecule type" value="Genomic_DNA"/>
</dbReference>
<name>A0A2T4GQA9_FUSCU</name>
<sequence length="103" mass="11406">MQAEASTKKQVAAISICCNVWCSVTSTVSSYFALPSFLKDSSSHVPYKIHSCYCYACISLIHVAEHQHITSEPARTVSLLFYLFIKGTPETTNNSSSFRYCAP</sequence>
<accession>A0A2T4GQA9</accession>
<proteinExistence type="predicted"/>
<evidence type="ECO:0000313" key="3">
    <source>
        <dbReference type="Proteomes" id="UP000241587"/>
    </source>
</evidence>